<dbReference type="InterPro" id="IPR037120">
    <property type="entry name" value="Haem_peroxidase_sf_animal"/>
</dbReference>
<dbReference type="EMBL" id="AJVK01026701">
    <property type="status" value="NOT_ANNOTATED_CDS"/>
    <property type="molecule type" value="Genomic_DNA"/>
</dbReference>
<evidence type="ECO:0000313" key="3">
    <source>
        <dbReference type="Proteomes" id="UP000092462"/>
    </source>
</evidence>
<evidence type="ECO:0000256" key="1">
    <source>
        <dbReference type="ARBA" id="ARBA00022559"/>
    </source>
</evidence>
<dbReference type="EMBL" id="AJVK01026700">
    <property type="status" value="NOT_ANNOTATED_CDS"/>
    <property type="molecule type" value="Genomic_DNA"/>
</dbReference>
<dbReference type="InterPro" id="IPR010255">
    <property type="entry name" value="Haem_peroxidase_sf"/>
</dbReference>
<dbReference type="AlphaFoldDB" id="A0A1B0D784"/>
<proteinExistence type="predicted"/>
<keyword evidence="3" id="KW-1185">Reference proteome</keyword>
<dbReference type="GO" id="GO:0005576">
    <property type="term" value="C:extracellular region"/>
    <property type="evidence" value="ECO:0007669"/>
    <property type="project" value="UniProtKB-SubCell"/>
</dbReference>
<dbReference type="PANTHER" id="PTHR11475">
    <property type="entry name" value="OXIDASE/PEROXIDASE"/>
    <property type="match status" value="1"/>
</dbReference>
<keyword evidence="1" id="KW-0575">Peroxidase</keyword>
<dbReference type="InterPro" id="IPR019791">
    <property type="entry name" value="Haem_peroxidase_animal"/>
</dbReference>
<dbReference type="GO" id="GO:0004601">
    <property type="term" value="F:peroxidase activity"/>
    <property type="evidence" value="ECO:0007669"/>
    <property type="project" value="UniProtKB-KW"/>
</dbReference>
<dbReference type="Proteomes" id="UP000092462">
    <property type="component" value="Unassembled WGS sequence"/>
</dbReference>
<reference evidence="2" key="1">
    <citation type="submission" date="2022-08" db="UniProtKB">
        <authorList>
            <consortium name="EnsemblMetazoa"/>
        </authorList>
    </citation>
    <scope>IDENTIFICATION</scope>
    <source>
        <strain evidence="2">Israel</strain>
    </source>
</reference>
<keyword evidence="1" id="KW-0560">Oxidoreductase</keyword>
<dbReference type="PRINTS" id="PR00457">
    <property type="entry name" value="ANPEROXIDASE"/>
</dbReference>
<dbReference type="GO" id="GO:0006979">
    <property type="term" value="P:response to oxidative stress"/>
    <property type="evidence" value="ECO:0007669"/>
    <property type="project" value="InterPro"/>
</dbReference>
<name>A0A1B0D784_PHLPP</name>
<dbReference type="Pfam" id="PF03098">
    <property type="entry name" value="An_peroxidase"/>
    <property type="match status" value="2"/>
</dbReference>
<dbReference type="SUPFAM" id="SSF48113">
    <property type="entry name" value="Heme-dependent peroxidases"/>
    <property type="match status" value="2"/>
</dbReference>
<dbReference type="VEuPathDB" id="VectorBase:PPAPM1_010161"/>
<dbReference type="PROSITE" id="PS50292">
    <property type="entry name" value="PEROXIDASE_3"/>
    <property type="match status" value="2"/>
</dbReference>
<accession>A0A1B0D784</accession>
<organism evidence="2 3">
    <name type="scientific">Phlebotomus papatasi</name>
    <name type="common">Sandfly</name>
    <dbReference type="NCBI Taxonomy" id="29031"/>
    <lineage>
        <taxon>Eukaryota</taxon>
        <taxon>Metazoa</taxon>
        <taxon>Ecdysozoa</taxon>
        <taxon>Arthropoda</taxon>
        <taxon>Hexapoda</taxon>
        <taxon>Insecta</taxon>
        <taxon>Pterygota</taxon>
        <taxon>Neoptera</taxon>
        <taxon>Endopterygota</taxon>
        <taxon>Diptera</taxon>
        <taxon>Nematocera</taxon>
        <taxon>Psychodoidea</taxon>
        <taxon>Psychodidae</taxon>
        <taxon>Phlebotomus</taxon>
        <taxon>Phlebotomus</taxon>
    </lineage>
</organism>
<protein>
    <submittedName>
        <fullName evidence="2">Uncharacterized protein</fullName>
    </submittedName>
</protein>
<dbReference type="GO" id="GO:0020037">
    <property type="term" value="F:heme binding"/>
    <property type="evidence" value="ECO:0007669"/>
    <property type="project" value="InterPro"/>
</dbReference>
<dbReference type="VEuPathDB" id="VectorBase:PPAI003407"/>
<dbReference type="Gene3D" id="1.10.640.10">
    <property type="entry name" value="Haem peroxidase domain superfamily, animal type"/>
    <property type="match status" value="3"/>
</dbReference>
<sequence>MYERQLFELGIIMEPGDIAYHSLRNFRLPLPASIPEAFRTSKILLKSSAFLHLVFYRNVTKRDLSEKNFYQWLYDLSRYLPPIADTARWTVECDPEAPYRSINGTCNSLTNPLAGSTLTTFSRITLPWYYDDIHAIRKGSDLRLLAAPRNIVVYLFRNRNPYEDSVDKLDLSRMPNIASLMFGQIIAHDVAQQIHTQNLFSDDGIQCCDRRNSRVLSPYERNPACIPIEISPRDPDYQAHSIGCVNLLRSETISPFGRTLSAAQQVNHATAYFDLSNVYGGTELDSNNLRTFEGGRLIMNEDNILPEVPDCTSNACYLTGDTRVNETPFLTIFSSLFFRHHNRLCLILSTLNSHWDDERLFQEARRICIAQYQHVILNEFVPSFFGPKATDEVTFDFGEPDPRARATTANEFASCAYRIFHAFVPDNFIMVDRMGNEETITMSDSIRNTTILRTRYEPILQGMMRQRVNLEGFGQEILTKVFKSPERGDMGLDLLAADIQRGRDHGLNSYVKYLEYCGYKNIKTFDDLRVVLDYKIAYHSLRNFRLPLPASIPEAFRTSKILLKSSAFLHLVFYRNVTKRDLSEKNFYQWLYDLSRYLPPIADTARWTVECDPEAPYRSINGTCNSLTNPLAGSTLTTFSRITLPWYYDDIHAIRKGSDLRLLAAPRNIVVYLFRNRNPYEDSVDKLDFSRMPNIASLMFGQIIAHDVAQQIHTQNRGRLIMNEDNILPEVPDCTSNACYLTGDTRVNETPFLTIFSSLFFRHHNRLCLILSTLNSHWDDERLFQEARRICIAQYQHMILNEFVPSFFGPKATDEVTFDFGEPDPRARATTANEFASCAYRIFHAFVPDNFIMVDRMGNEETITMSDSIRNTTMLRTRYEPILQGMMRQRVNLEGFGQEILTKVFKSPERGDMGLDLLAADIQRGRDHGLNSYVKYLEYCGYKNIKTFDDLRVVLDYKVS</sequence>
<dbReference type="EnsemblMetazoa" id="PPAI003407-RA">
    <property type="protein sequence ID" value="PPAI003407-PA"/>
    <property type="gene ID" value="PPAI003407"/>
</dbReference>
<evidence type="ECO:0000313" key="2">
    <source>
        <dbReference type="EnsemblMetazoa" id="PPAI003407-PA"/>
    </source>
</evidence>
<dbReference type="PANTHER" id="PTHR11475:SF125">
    <property type="entry name" value="GH11385P"/>
    <property type="match status" value="1"/>
</dbReference>
<dbReference type="VEuPathDB" id="VectorBase:PPAPM1_003766"/>